<dbReference type="InterPro" id="IPR044844">
    <property type="entry name" value="Trans_IPPS_euk-type"/>
</dbReference>
<reference evidence="1 2" key="1">
    <citation type="submission" date="2020-01" db="EMBL/GenBank/DDBJ databases">
        <authorList>
            <person name="Gulvik C.A."/>
            <person name="Batra D.G."/>
        </authorList>
    </citation>
    <scope>NUCLEOTIDE SEQUENCE [LARGE SCALE GENOMIC DNA]</scope>
    <source>
        <strain evidence="1 2">W9323</strain>
    </source>
</reference>
<dbReference type="PANTHER" id="PTHR11626">
    <property type="entry name" value="FARNESYL-DIPHOSPHATE FARNESYLTRANSFERASE"/>
    <property type="match status" value="1"/>
</dbReference>
<dbReference type="InterPro" id="IPR002060">
    <property type="entry name" value="Squ/phyt_synthse"/>
</dbReference>
<dbReference type="Pfam" id="PF00494">
    <property type="entry name" value="SQS_PSY"/>
    <property type="match status" value="1"/>
</dbReference>
<sequence length="272" mass="30983">MSKMVELHKDAMEMLRATSRTFFIPINRLRSDLKDAVASAYLCMRAIDEIEDHLELSSEVKVELLRDVSQILGKPFDGSELNKVFEPYQSHLPEVTLRMADWAILTPATIRSEVYSSTATMAEGMADWVARKWRVDNEEDLDQYTFYVAGLVGLLLNDIWKWYDRTEADRDLAVAYGRGLQAVNILRNRKEDLARGVDYFPDGWEMKDMFAYARRNLQLADAYIKDIPPGQILDFCKIPLTLAHGTLTALEAGQGKLSRTAVLELVKKVTGR</sequence>
<keyword evidence="2" id="KW-1185">Reference proteome</keyword>
<dbReference type="Gene3D" id="1.10.600.10">
    <property type="entry name" value="Farnesyl Diphosphate Synthase"/>
    <property type="match status" value="1"/>
</dbReference>
<protein>
    <submittedName>
        <fullName evidence="1">Phytoene/squalene synthase family protein</fullName>
    </submittedName>
</protein>
<evidence type="ECO:0000313" key="2">
    <source>
        <dbReference type="Proteomes" id="UP000503088"/>
    </source>
</evidence>
<gene>
    <name evidence="1" type="ORF">GXN76_14860</name>
</gene>
<evidence type="ECO:0000313" key="1">
    <source>
        <dbReference type="EMBL" id="QKG85599.1"/>
    </source>
</evidence>
<dbReference type="Proteomes" id="UP000503088">
    <property type="component" value="Chromosome"/>
</dbReference>
<dbReference type="GO" id="GO:0045338">
    <property type="term" value="P:farnesyl diphosphate metabolic process"/>
    <property type="evidence" value="ECO:0007669"/>
    <property type="project" value="InterPro"/>
</dbReference>
<dbReference type="PANTHER" id="PTHR11626:SF2">
    <property type="entry name" value="SQUALENE SYNTHASE"/>
    <property type="match status" value="1"/>
</dbReference>
<dbReference type="KEGG" id="kpul:GXN76_14860"/>
<proteinExistence type="predicted"/>
<dbReference type="GO" id="GO:0051996">
    <property type="term" value="F:squalene synthase [NAD(P)H] activity"/>
    <property type="evidence" value="ECO:0007669"/>
    <property type="project" value="InterPro"/>
</dbReference>
<name>A0A7D3XKF6_9BACL</name>
<dbReference type="RefSeq" id="WP_173224397.1">
    <property type="nucleotide sequence ID" value="NZ_CP048104.1"/>
</dbReference>
<dbReference type="AlphaFoldDB" id="A0A7D3XKF6"/>
<accession>A0A7D3XKF6</accession>
<organism evidence="1 2">
    <name type="scientific">Kroppenstedtia pulmonis</name>
    <dbReference type="NCBI Taxonomy" id="1380685"/>
    <lineage>
        <taxon>Bacteria</taxon>
        <taxon>Bacillati</taxon>
        <taxon>Bacillota</taxon>
        <taxon>Bacilli</taxon>
        <taxon>Bacillales</taxon>
        <taxon>Thermoactinomycetaceae</taxon>
        <taxon>Kroppenstedtia</taxon>
    </lineage>
</organism>
<dbReference type="InterPro" id="IPR008949">
    <property type="entry name" value="Isoprenoid_synthase_dom_sf"/>
</dbReference>
<dbReference type="EMBL" id="CP048104">
    <property type="protein sequence ID" value="QKG85599.1"/>
    <property type="molecule type" value="Genomic_DNA"/>
</dbReference>
<dbReference type="SUPFAM" id="SSF48576">
    <property type="entry name" value="Terpenoid synthases"/>
    <property type="match status" value="1"/>
</dbReference>